<evidence type="ECO:0000313" key="2">
    <source>
        <dbReference type="Proteomes" id="UP000195798"/>
    </source>
</evidence>
<dbReference type="Proteomes" id="UP000195798">
    <property type="component" value="Chromosome"/>
</dbReference>
<dbReference type="RefSeq" id="WP_065169626.1">
    <property type="nucleotide sequence ID" value="NZ_CP021427.1"/>
</dbReference>
<organism evidence="1 2">
    <name type="scientific">Lactobacillus gasseri</name>
    <dbReference type="NCBI Taxonomy" id="1596"/>
    <lineage>
        <taxon>Bacteria</taxon>
        <taxon>Bacillati</taxon>
        <taxon>Bacillota</taxon>
        <taxon>Bacilli</taxon>
        <taxon>Lactobacillales</taxon>
        <taxon>Lactobacillaceae</taxon>
        <taxon>Lactobacillus</taxon>
    </lineage>
</organism>
<evidence type="ECO:0000313" key="1">
    <source>
        <dbReference type="EMBL" id="ART99203.1"/>
    </source>
</evidence>
<reference evidence="1 2" key="1">
    <citation type="submission" date="2017-05" db="EMBL/GenBank/DDBJ databases">
        <authorList>
            <person name="Oh N.-S."/>
        </authorList>
    </citation>
    <scope>NUCLEOTIDE SEQUENCE [LARGE SCALE GENOMIC DNA]</scope>
    <source>
        <strain evidence="1 2">4M13</strain>
    </source>
</reference>
<dbReference type="EMBL" id="CP021427">
    <property type="protein sequence ID" value="ART99203.1"/>
    <property type="molecule type" value="Genomic_DNA"/>
</dbReference>
<gene>
    <name evidence="1" type="ORF">CCE30_10065</name>
</gene>
<protein>
    <submittedName>
        <fullName evidence="1">Uncharacterized protein</fullName>
    </submittedName>
</protein>
<name>A0AB33CCN6_LACGS</name>
<sequence length="65" mass="7736">MNKEDREWQKKLEEKDTLDDSIGFLTELIETSDMLTNVGKAELTKIVRVLYNIYYDDTDAFWKSK</sequence>
<proteinExistence type="predicted"/>
<accession>A0AB33CCN6</accession>
<dbReference type="AlphaFoldDB" id="A0AB33CCN6"/>